<dbReference type="RefSeq" id="WP_413256406.1">
    <property type="nucleotide sequence ID" value="NZ_JBHFNS010000027.1"/>
</dbReference>
<dbReference type="Proteomes" id="UP001576776">
    <property type="component" value="Unassembled WGS sequence"/>
</dbReference>
<name>A0ABV4Y7U7_9CYAN</name>
<keyword evidence="2" id="KW-1185">Reference proteome</keyword>
<dbReference type="EMBL" id="JBHFNS010000027">
    <property type="protein sequence ID" value="MFB2934882.1"/>
    <property type="molecule type" value="Genomic_DNA"/>
</dbReference>
<comment type="caution">
    <text evidence="1">The sequence shown here is derived from an EMBL/GenBank/DDBJ whole genome shotgun (WGS) entry which is preliminary data.</text>
</comment>
<gene>
    <name evidence="1" type="ORF">ACE1B6_06350</name>
</gene>
<organism evidence="1 2">
    <name type="scientific">Floridaenema fluviatile BLCC-F154</name>
    <dbReference type="NCBI Taxonomy" id="3153640"/>
    <lineage>
        <taxon>Bacteria</taxon>
        <taxon>Bacillati</taxon>
        <taxon>Cyanobacteriota</taxon>
        <taxon>Cyanophyceae</taxon>
        <taxon>Oscillatoriophycideae</taxon>
        <taxon>Aerosakkonematales</taxon>
        <taxon>Aerosakkonemataceae</taxon>
        <taxon>Floridanema</taxon>
        <taxon>Floridanema fluviatile</taxon>
    </lineage>
</organism>
<protein>
    <submittedName>
        <fullName evidence="1">Uncharacterized protein</fullName>
    </submittedName>
</protein>
<evidence type="ECO:0000313" key="2">
    <source>
        <dbReference type="Proteomes" id="UP001576776"/>
    </source>
</evidence>
<accession>A0ABV4Y7U7</accession>
<evidence type="ECO:0000313" key="1">
    <source>
        <dbReference type="EMBL" id="MFB2934882.1"/>
    </source>
</evidence>
<reference evidence="1 2" key="1">
    <citation type="submission" date="2024-09" db="EMBL/GenBank/DDBJ databases">
        <title>Floridaenema gen nov. (Aerosakkonemataceae, Aerosakkonematales ord. nov., Cyanobacteria) from benthic tropical and subtropical fresh waters, with the description of four new species.</title>
        <authorList>
            <person name="Moretto J.A."/>
            <person name="Berthold D.E."/>
            <person name="Lefler F.W."/>
            <person name="Huang I.-S."/>
            <person name="Laughinghouse H. IV."/>
        </authorList>
    </citation>
    <scope>NUCLEOTIDE SEQUENCE [LARGE SCALE GENOMIC DNA]</scope>
    <source>
        <strain evidence="1 2">BLCC-F154</strain>
    </source>
</reference>
<sequence>MLTKTYKKSKHCQVVDGENGKFMVYHSLFNQPREVSQSIVDFLNLFEEVKTLDNIGAICEGDIHTLINIFENLYLLVSHEVMENH</sequence>
<proteinExistence type="predicted"/>